<dbReference type="EMBL" id="BDQV01000310">
    <property type="protein sequence ID" value="GAY62518.1"/>
    <property type="molecule type" value="Genomic_DNA"/>
</dbReference>
<sequence length="70" mass="7790">MAVERTMTTRAAASVLESARVAGLFRRLTQALLLVDSGNSHEWEVLVTYFSLGFQANEKKIENDFKRTGG</sequence>
<organism evidence="1 2">
    <name type="scientific">Citrus unshiu</name>
    <name type="common">Satsuma mandarin</name>
    <name type="synonym">Citrus nobilis var. unshiu</name>
    <dbReference type="NCBI Taxonomy" id="55188"/>
    <lineage>
        <taxon>Eukaryota</taxon>
        <taxon>Viridiplantae</taxon>
        <taxon>Streptophyta</taxon>
        <taxon>Embryophyta</taxon>
        <taxon>Tracheophyta</taxon>
        <taxon>Spermatophyta</taxon>
        <taxon>Magnoliopsida</taxon>
        <taxon>eudicotyledons</taxon>
        <taxon>Gunneridae</taxon>
        <taxon>Pentapetalae</taxon>
        <taxon>rosids</taxon>
        <taxon>malvids</taxon>
        <taxon>Sapindales</taxon>
        <taxon>Rutaceae</taxon>
        <taxon>Aurantioideae</taxon>
        <taxon>Citrus</taxon>
    </lineage>
</organism>
<evidence type="ECO:0000313" key="1">
    <source>
        <dbReference type="EMBL" id="GAY62518.1"/>
    </source>
</evidence>
<reference evidence="1 2" key="1">
    <citation type="journal article" date="2017" name="Front. Genet.">
        <title>Draft sequencing of the heterozygous diploid genome of Satsuma (Citrus unshiu Marc.) using a hybrid assembly approach.</title>
        <authorList>
            <person name="Shimizu T."/>
            <person name="Tanizawa Y."/>
            <person name="Mochizuki T."/>
            <person name="Nagasaki H."/>
            <person name="Yoshioka T."/>
            <person name="Toyoda A."/>
            <person name="Fujiyama A."/>
            <person name="Kaminuma E."/>
            <person name="Nakamura Y."/>
        </authorList>
    </citation>
    <scope>NUCLEOTIDE SEQUENCE [LARGE SCALE GENOMIC DNA]</scope>
    <source>
        <strain evidence="2">cv. Miyagawa wase</strain>
    </source>
</reference>
<dbReference type="AlphaFoldDB" id="A0A2H5QD05"/>
<accession>A0A2H5QD05</accession>
<protein>
    <submittedName>
        <fullName evidence="1">Uncharacterized protein</fullName>
    </submittedName>
</protein>
<gene>
    <name evidence="1" type="ORF">CUMW_218430</name>
</gene>
<proteinExistence type="predicted"/>
<dbReference type="Proteomes" id="UP000236630">
    <property type="component" value="Unassembled WGS sequence"/>
</dbReference>
<evidence type="ECO:0000313" key="2">
    <source>
        <dbReference type="Proteomes" id="UP000236630"/>
    </source>
</evidence>
<comment type="caution">
    <text evidence="1">The sequence shown here is derived from an EMBL/GenBank/DDBJ whole genome shotgun (WGS) entry which is preliminary data.</text>
</comment>
<name>A0A2H5QD05_CITUN</name>
<keyword evidence="2" id="KW-1185">Reference proteome</keyword>